<dbReference type="RefSeq" id="WP_059283095.1">
    <property type="nucleotide sequence ID" value="NZ_LDYG01000031.1"/>
</dbReference>
<protein>
    <recommendedName>
        <fullName evidence="8">Peptidase S54 rhomboid domain-containing protein</fullName>
    </recommendedName>
</protein>
<comment type="caution">
    <text evidence="9">The sequence shown here is derived from an EMBL/GenBank/DDBJ whole genome shotgun (WGS) entry which is preliminary data.</text>
</comment>
<evidence type="ECO:0000256" key="7">
    <source>
        <dbReference type="SAM" id="Phobius"/>
    </source>
</evidence>
<dbReference type="EMBL" id="LDYG01000031">
    <property type="protein sequence ID" value="KUP05980.1"/>
    <property type="molecule type" value="Genomic_DNA"/>
</dbReference>
<feature type="transmembrane region" description="Helical" evidence="7">
    <location>
        <begin position="369"/>
        <end position="389"/>
    </location>
</feature>
<gene>
    <name evidence="9" type="ORF">Q75_09945</name>
</gene>
<evidence type="ECO:0000313" key="9">
    <source>
        <dbReference type="EMBL" id="KUP05980.1"/>
    </source>
</evidence>
<dbReference type="OrthoDB" id="9813074at2"/>
<keyword evidence="5 7" id="KW-1133">Transmembrane helix</keyword>
<keyword evidence="3 7" id="KW-0812">Transmembrane</keyword>
<feature type="transmembrane region" description="Helical" evidence="7">
    <location>
        <begin position="233"/>
        <end position="253"/>
    </location>
</feature>
<dbReference type="GO" id="GO:0004252">
    <property type="term" value="F:serine-type endopeptidase activity"/>
    <property type="evidence" value="ECO:0007669"/>
    <property type="project" value="InterPro"/>
</dbReference>
<feature type="transmembrane region" description="Helical" evidence="7">
    <location>
        <begin position="289"/>
        <end position="308"/>
    </location>
</feature>
<reference evidence="9 10" key="1">
    <citation type="journal article" date="2016" name="Front. Microbiol.">
        <title>Microevolution Analysis of Bacillus coahuilensis Unveils Differences in Phosphorus Acquisition Strategies and Their Regulation.</title>
        <authorList>
            <person name="Gomez-Lunar Z."/>
            <person name="Hernandez-Gonzalez I."/>
            <person name="Rodriguez-Torres M.D."/>
            <person name="Souza V."/>
            <person name="Olmedo-Alvarez G."/>
        </authorList>
    </citation>
    <scope>NUCLEOTIDE SEQUENCE [LARGE SCALE GENOMIC DNA]</scope>
    <source>
        <strain evidence="10">p1.1.43</strain>
    </source>
</reference>
<evidence type="ECO:0000259" key="8">
    <source>
        <dbReference type="Pfam" id="PF01694"/>
    </source>
</evidence>
<dbReference type="SUPFAM" id="SSF144091">
    <property type="entry name" value="Rhomboid-like"/>
    <property type="match status" value="1"/>
</dbReference>
<dbReference type="PANTHER" id="PTHR43731:SF14">
    <property type="entry name" value="PRESENILIN-ASSOCIATED RHOMBOID-LIKE PROTEIN, MITOCHONDRIAL"/>
    <property type="match status" value="1"/>
</dbReference>
<evidence type="ECO:0000256" key="3">
    <source>
        <dbReference type="ARBA" id="ARBA00022692"/>
    </source>
</evidence>
<keyword evidence="4" id="KW-0378">Hydrolase</keyword>
<feature type="transmembrane region" description="Helical" evidence="7">
    <location>
        <begin position="265"/>
        <end position="283"/>
    </location>
</feature>
<evidence type="ECO:0000256" key="5">
    <source>
        <dbReference type="ARBA" id="ARBA00022989"/>
    </source>
</evidence>
<dbReference type="GO" id="GO:0016020">
    <property type="term" value="C:membrane"/>
    <property type="evidence" value="ECO:0007669"/>
    <property type="project" value="UniProtKB-SubCell"/>
</dbReference>
<feature type="transmembrane region" description="Helical" evidence="7">
    <location>
        <begin position="345"/>
        <end position="362"/>
    </location>
</feature>
<feature type="transmembrane region" description="Helical" evidence="7">
    <location>
        <begin position="182"/>
        <end position="202"/>
    </location>
</feature>
<comment type="subcellular location">
    <subcellularLocation>
        <location evidence="1">Membrane</location>
        <topology evidence="1">Multi-pass membrane protein</topology>
    </subcellularLocation>
</comment>
<dbReference type="Pfam" id="PF01694">
    <property type="entry name" value="Rhomboid"/>
    <property type="match status" value="1"/>
</dbReference>
<name>A0A147K7C4_9BACI</name>
<keyword evidence="10" id="KW-1185">Reference proteome</keyword>
<evidence type="ECO:0000256" key="1">
    <source>
        <dbReference type="ARBA" id="ARBA00004141"/>
    </source>
</evidence>
<keyword evidence="6 7" id="KW-0472">Membrane</keyword>
<dbReference type="InterPro" id="IPR050925">
    <property type="entry name" value="Rhomboid_protease_S54"/>
</dbReference>
<accession>A0A147K7C4</accession>
<dbReference type="AlphaFoldDB" id="A0A147K7C4"/>
<comment type="similarity">
    <text evidence="2">Belongs to the peptidase S54 family.</text>
</comment>
<dbReference type="Proteomes" id="UP000074108">
    <property type="component" value="Unassembled WGS sequence"/>
</dbReference>
<proteinExistence type="inferred from homology"/>
<feature type="domain" description="Peptidase S54 rhomboid" evidence="8">
    <location>
        <begin position="224"/>
        <end position="358"/>
    </location>
</feature>
<dbReference type="STRING" id="1150625.Q75_09945"/>
<dbReference type="PANTHER" id="PTHR43731">
    <property type="entry name" value="RHOMBOID PROTEASE"/>
    <property type="match status" value="1"/>
</dbReference>
<evidence type="ECO:0000256" key="6">
    <source>
        <dbReference type="ARBA" id="ARBA00023136"/>
    </source>
</evidence>
<organism evidence="9 10">
    <name type="scientific">Bacillus coahuilensis p1.1.43</name>
    <dbReference type="NCBI Taxonomy" id="1150625"/>
    <lineage>
        <taxon>Bacteria</taxon>
        <taxon>Bacillati</taxon>
        <taxon>Bacillota</taxon>
        <taxon>Bacilli</taxon>
        <taxon>Bacillales</taxon>
        <taxon>Bacillaceae</taxon>
        <taxon>Bacillus</taxon>
    </lineage>
</organism>
<evidence type="ECO:0000313" key="10">
    <source>
        <dbReference type="Proteomes" id="UP000074108"/>
    </source>
</evidence>
<dbReference type="InterPro" id="IPR035952">
    <property type="entry name" value="Rhomboid-like_sf"/>
</dbReference>
<evidence type="ECO:0000256" key="2">
    <source>
        <dbReference type="ARBA" id="ARBA00009045"/>
    </source>
</evidence>
<evidence type="ECO:0000256" key="4">
    <source>
        <dbReference type="ARBA" id="ARBA00022801"/>
    </source>
</evidence>
<feature type="transmembrane region" description="Helical" evidence="7">
    <location>
        <begin position="320"/>
        <end position="339"/>
    </location>
</feature>
<dbReference type="Gene3D" id="1.20.1540.10">
    <property type="entry name" value="Rhomboid-like"/>
    <property type="match status" value="1"/>
</dbReference>
<dbReference type="PATRIC" id="fig|1150625.3.peg.2120"/>
<sequence length="392" mass="44936">MSLQLDFLFWKLTSTFIQEGNYRVVSLSESQNELWLENLSQKQAPIIRLLRYNLDWGNWMKKDLDRTVANGERIRKKFLKRRVKIVNVYISNHPPLDQLELVERSYMNNQYQKIEVQPILLSDENVSSGIKDLINLIEFNGTIAIPSPLDLFDVQREQKEAINLANHKVKEDRKLFQTANPFFTYMFACIQVLMFFILQLFGGSTNPETLVFFGAKFNPLILEGEWWRFITPIFLHIGFFHLLMNTFALVLIGREVEKIFGKWRFLFIYLLAGIIGCIASFYFNPVGLSAGASGAIFGCFGALLYFGYTFPQVFFRTMGMNILVIVGLNLVLGFTVPGIDNAGHIGGLVGGFIATGIVYFPRKKSVSQLYYVTGTILFLLVSLWIPVISRFF</sequence>
<dbReference type="InterPro" id="IPR022764">
    <property type="entry name" value="Peptidase_S54_rhomboid_dom"/>
</dbReference>